<reference evidence="5" key="1">
    <citation type="journal article" date="2009" name="PLoS ONE">
        <title>Methylobacterium genome sequences: a reference blueprint to investigate microbial metabolism of C1 compounds from natural and industrial sources.</title>
        <authorList>
            <person name="Vuilleumier S."/>
            <person name="Chistoserdova L."/>
            <person name="Lee M.-C."/>
            <person name="Bringel F."/>
            <person name="Lajus A."/>
            <person name="Zhou Y."/>
            <person name="Gourion B."/>
            <person name="Barbe V."/>
            <person name="Chang J."/>
            <person name="Cruveiller S."/>
            <person name="Dossat C."/>
            <person name="Gillett W."/>
            <person name="Gruffaz C."/>
            <person name="Haugen E."/>
            <person name="Hourcade E."/>
            <person name="Levy R."/>
            <person name="Mangenot S."/>
            <person name="Muller E."/>
            <person name="Nadalig T."/>
            <person name="Pagni M."/>
            <person name="Penny C."/>
            <person name="Peyraud R."/>
            <person name="Robinson D.G."/>
            <person name="Roche D."/>
            <person name="Rouy Z."/>
            <person name="Saenampechek C."/>
            <person name="Salvignol G."/>
            <person name="Vallenet D."/>
            <person name="Wu Z."/>
            <person name="Marx C.J."/>
            <person name="Vorholt J.A."/>
            <person name="Olson M.V."/>
            <person name="Kaul R."/>
            <person name="Weissenbach J."/>
            <person name="Medigue C."/>
            <person name="Lidstrom M.E."/>
        </authorList>
    </citation>
    <scope>NUCLEOTIDE SEQUENCE [LARGE SCALE GENOMIC DNA]</scope>
    <source>
        <strain evidence="5">DSM 6343 / CIP 106787 / DM4</strain>
    </source>
</reference>
<dbReference type="EMBL" id="FP103042">
    <property type="protein sequence ID" value="CAX26038.1"/>
    <property type="molecule type" value="Genomic_DNA"/>
</dbReference>
<evidence type="ECO:0000256" key="3">
    <source>
        <dbReference type="HAMAP-Rule" id="MF_01385"/>
    </source>
</evidence>
<sequence>MRTDPPASLRQLLAMMQLSDGGLPIGRFAHSGGLESWFQSRSRVDEEELAGWIEASLRFGAARTDGIATAEAHRAAVQGDLSGLYAIDVALGTYKLSEAARRGSTACGRQLAALAPRLFDDASVTEFCAAVRADRSPGHLAVVAGAVAAAATLTSEQTVLMEARGVVSMHLSAAVRLGRLTATRAQVVQRRLEPAVIVAAEEALGGSLFTMSASAFEFEIAMMTGRRLDGRMFAT</sequence>
<dbReference type="GO" id="GO:0005737">
    <property type="term" value="C:cytoplasm"/>
    <property type="evidence" value="ECO:0007669"/>
    <property type="project" value="UniProtKB-SubCell"/>
</dbReference>
<accession>C7CET6</accession>
<dbReference type="PANTHER" id="PTHR33620:SF1">
    <property type="entry name" value="UREASE ACCESSORY PROTEIN F"/>
    <property type="match status" value="1"/>
</dbReference>
<organism evidence="4 5">
    <name type="scientific">Methylorubrum extorquens (strain DSM 6343 / CIP 106787 / DM4)</name>
    <name type="common">Methylobacterium extorquens</name>
    <dbReference type="NCBI Taxonomy" id="661410"/>
    <lineage>
        <taxon>Bacteria</taxon>
        <taxon>Pseudomonadati</taxon>
        <taxon>Pseudomonadota</taxon>
        <taxon>Alphaproteobacteria</taxon>
        <taxon>Hyphomicrobiales</taxon>
        <taxon>Methylobacteriaceae</taxon>
        <taxon>Methylorubrum</taxon>
    </lineage>
</organism>
<comment type="function">
    <text evidence="3">Required for maturation of urease via the functional incorporation of the urease nickel metallocenter.</text>
</comment>
<comment type="similarity">
    <text evidence="3">Belongs to the UreF family.</text>
</comment>
<protein>
    <recommendedName>
        <fullName evidence="3">Urease accessory protein UreF</fullName>
    </recommendedName>
</protein>
<dbReference type="RefSeq" id="WP_015823733.1">
    <property type="nucleotide sequence ID" value="NC_012988.1"/>
</dbReference>
<evidence type="ECO:0000313" key="4">
    <source>
        <dbReference type="EMBL" id="CAX26038.1"/>
    </source>
</evidence>
<dbReference type="Pfam" id="PF01730">
    <property type="entry name" value="UreF"/>
    <property type="match status" value="1"/>
</dbReference>
<comment type="subcellular location">
    <subcellularLocation>
        <location evidence="3">Cytoplasm</location>
    </subcellularLocation>
</comment>
<dbReference type="HOGENOM" id="CLU_049215_4_0_5"/>
<dbReference type="KEGG" id="mdi:METDI4409"/>
<dbReference type="Gene3D" id="1.10.4190.10">
    <property type="entry name" value="Urease accessory protein UreF"/>
    <property type="match status" value="1"/>
</dbReference>
<dbReference type="GeneID" id="72991216"/>
<comment type="subunit">
    <text evidence="3">UreD, UreF and UreG form a complex that acts as a GTP-hydrolysis-dependent molecular chaperone, activating the urease apoprotein by helping to assemble the nickel containing metallocenter of UreC. The UreE protein probably delivers the nickel.</text>
</comment>
<keyword evidence="3" id="KW-0963">Cytoplasm</keyword>
<dbReference type="GO" id="GO:0016151">
    <property type="term" value="F:nickel cation binding"/>
    <property type="evidence" value="ECO:0007669"/>
    <property type="project" value="UniProtKB-UniRule"/>
</dbReference>
<dbReference type="InterPro" id="IPR002639">
    <property type="entry name" value="UreF"/>
</dbReference>
<dbReference type="InterPro" id="IPR038277">
    <property type="entry name" value="UreF_sf"/>
</dbReference>
<keyword evidence="2 3" id="KW-0143">Chaperone</keyword>
<dbReference type="AlphaFoldDB" id="C7CET6"/>
<name>C7CET6_METED</name>
<dbReference type="PIRSF" id="PIRSF009467">
    <property type="entry name" value="Ureas_acces_UreF"/>
    <property type="match status" value="1"/>
</dbReference>
<proteinExistence type="inferred from homology"/>
<dbReference type="HAMAP" id="MF_01385">
    <property type="entry name" value="UreF"/>
    <property type="match status" value="1"/>
</dbReference>
<evidence type="ECO:0000256" key="1">
    <source>
        <dbReference type="ARBA" id="ARBA00022988"/>
    </source>
</evidence>
<keyword evidence="1 3" id="KW-0996">Nickel insertion</keyword>
<evidence type="ECO:0000256" key="2">
    <source>
        <dbReference type="ARBA" id="ARBA00023186"/>
    </source>
</evidence>
<gene>
    <name evidence="3 4" type="primary">ureF</name>
    <name evidence="4" type="ORF">METD_I4409</name>
</gene>
<dbReference type="Proteomes" id="UP000008070">
    <property type="component" value="Chromosome"/>
</dbReference>
<evidence type="ECO:0000313" key="5">
    <source>
        <dbReference type="Proteomes" id="UP000008070"/>
    </source>
</evidence>
<dbReference type="PANTHER" id="PTHR33620">
    <property type="entry name" value="UREASE ACCESSORY PROTEIN F"/>
    <property type="match status" value="1"/>
</dbReference>